<keyword evidence="7" id="KW-1185">Reference proteome</keyword>
<evidence type="ECO:0000256" key="5">
    <source>
        <dbReference type="RuleBase" id="RU003686"/>
    </source>
</evidence>
<evidence type="ECO:0008006" key="8">
    <source>
        <dbReference type="Google" id="ProtNLM"/>
    </source>
</evidence>
<dbReference type="PROSITE" id="PS00263">
    <property type="entry name" value="NATRIURETIC_PEPTIDE"/>
    <property type="match status" value="1"/>
</dbReference>
<keyword evidence="3" id="KW-0732">Signal</keyword>
<organism evidence="6 7">
    <name type="scientific">Bubo bubo</name>
    <name type="common">Eurasian eagle-owl</name>
    <name type="synonym">Strix bubo</name>
    <dbReference type="NCBI Taxonomy" id="30461"/>
    <lineage>
        <taxon>Eukaryota</taxon>
        <taxon>Metazoa</taxon>
        <taxon>Chordata</taxon>
        <taxon>Craniata</taxon>
        <taxon>Vertebrata</taxon>
        <taxon>Euteleostomi</taxon>
        <taxon>Archelosauria</taxon>
        <taxon>Archosauria</taxon>
        <taxon>Dinosauria</taxon>
        <taxon>Saurischia</taxon>
        <taxon>Theropoda</taxon>
        <taxon>Coelurosauria</taxon>
        <taxon>Aves</taxon>
        <taxon>Neognathae</taxon>
        <taxon>Neoaves</taxon>
        <taxon>Telluraves</taxon>
        <taxon>Strigiformes</taxon>
        <taxon>Strigidae</taxon>
        <taxon>Bubo</taxon>
    </lineage>
</organism>
<comment type="subcellular location">
    <subcellularLocation>
        <location evidence="1 5">Secreted</location>
    </subcellularLocation>
</comment>
<dbReference type="GO" id="GO:0007168">
    <property type="term" value="P:receptor guanylyl cyclase signaling pathway"/>
    <property type="evidence" value="ECO:0007669"/>
    <property type="project" value="TreeGrafter"/>
</dbReference>
<dbReference type="GO" id="GO:0097746">
    <property type="term" value="P:blood vessel diameter maintenance"/>
    <property type="evidence" value="ECO:0007669"/>
    <property type="project" value="UniProtKB-KW"/>
</dbReference>
<dbReference type="GO" id="GO:0005179">
    <property type="term" value="F:hormone activity"/>
    <property type="evidence" value="ECO:0007669"/>
    <property type="project" value="InterPro"/>
</dbReference>
<name>A0A8C0EGB4_BUBBB</name>
<proteinExistence type="inferred from homology"/>
<accession>A0A8C0EGB4</accession>
<dbReference type="Proteomes" id="UP000694567">
    <property type="component" value="Unplaced"/>
</dbReference>
<dbReference type="GO" id="GO:0006182">
    <property type="term" value="P:cGMP biosynthetic process"/>
    <property type="evidence" value="ECO:0007669"/>
    <property type="project" value="TreeGrafter"/>
</dbReference>
<reference evidence="6" key="2">
    <citation type="submission" date="2025-09" db="UniProtKB">
        <authorList>
            <consortium name="Ensembl"/>
        </authorList>
    </citation>
    <scope>IDENTIFICATION</scope>
</reference>
<dbReference type="Ensembl" id="ENSBOBT00000003562.1">
    <property type="protein sequence ID" value="ENSBOBP00000003471.1"/>
    <property type="gene ID" value="ENSBOBG00000002428.1"/>
</dbReference>
<comment type="similarity">
    <text evidence="5">Belongs to the natriuretic peptide family.</text>
</comment>
<evidence type="ECO:0000256" key="3">
    <source>
        <dbReference type="ARBA" id="ARBA00022729"/>
    </source>
</evidence>
<dbReference type="SMART" id="SM00183">
    <property type="entry name" value="NAT_PEP"/>
    <property type="match status" value="1"/>
</dbReference>
<sequence>MWNGCHRLLPWAAMPLGYKGVRGLSPRVQAALLSPPSPFCLPQMLLSQLLPLEPESTLAEEDTKEGSGFGPQLLSSTLPFLPAGARAARPSLWRKTLTSRKWALPGDWAWKAVPRGCFGLKLDRIGTFSGLGC</sequence>
<keyword evidence="2" id="KW-0964">Secreted</keyword>
<evidence type="ECO:0000313" key="7">
    <source>
        <dbReference type="Proteomes" id="UP000694567"/>
    </source>
</evidence>
<keyword evidence="4 5" id="KW-0838">Vasoactive</keyword>
<reference evidence="6" key="1">
    <citation type="submission" date="2025-08" db="UniProtKB">
        <authorList>
            <consortium name="Ensembl"/>
        </authorList>
    </citation>
    <scope>IDENTIFICATION</scope>
</reference>
<dbReference type="Pfam" id="PF00212">
    <property type="entry name" value="ANP"/>
    <property type="match status" value="1"/>
</dbReference>
<dbReference type="PANTHER" id="PTHR12167:SF2">
    <property type="entry name" value="C-TYPE NATRIURETIC PEPTIDE"/>
    <property type="match status" value="1"/>
</dbReference>
<evidence type="ECO:0000256" key="2">
    <source>
        <dbReference type="ARBA" id="ARBA00022525"/>
    </source>
</evidence>
<evidence type="ECO:0000313" key="6">
    <source>
        <dbReference type="Ensembl" id="ENSBOBP00000003471.1"/>
    </source>
</evidence>
<dbReference type="InterPro" id="IPR030480">
    <property type="entry name" value="Natr_peptide_CS"/>
</dbReference>
<dbReference type="GO" id="GO:0005576">
    <property type="term" value="C:extracellular region"/>
    <property type="evidence" value="ECO:0007669"/>
    <property type="project" value="UniProtKB-SubCell"/>
</dbReference>
<dbReference type="AlphaFoldDB" id="A0A8C0EGB4"/>
<dbReference type="PANTHER" id="PTHR12167">
    <property type="entry name" value="C-TYPE NATRIURETIC PEPTIDE"/>
    <property type="match status" value="1"/>
</dbReference>
<dbReference type="InterPro" id="IPR000663">
    <property type="entry name" value="Natr_peptide"/>
</dbReference>
<protein>
    <recommendedName>
        <fullName evidence="8">ANFC2 protein</fullName>
    </recommendedName>
</protein>
<evidence type="ECO:0000256" key="1">
    <source>
        <dbReference type="ARBA" id="ARBA00004613"/>
    </source>
</evidence>
<evidence type="ECO:0000256" key="4">
    <source>
        <dbReference type="ARBA" id="ARBA00022858"/>
    </source>
</evidence>